<name>A0A365KCA8_9BACL</name>
<dbReference type="InterPro" id="IPR045920">
    <property type="entry name" value="DUF6339"/>
</dbReference>
<proteinExistence type="predicted"/>
<evidence type="ECO:0000313" key="2">
    <source>
        <dbReference type="Proteomes" id="UP000251869"/>
    </source>
</evidence>
<reference evidence="1 2" key="1">
    <citation type="submission" date="2018-06" db="EMBL/GenBank/DDBJ databases">
        <title>The draft genome sequences of strains SCU63 and S1.</title>
        <authorList>
            <person name="Gan L."/>
        </authorList>
    </citation>
    <scope>NUCLEOTIDE SEQUENCE [LARGE SCALE GENOMIC DNA]</scope>
    <source>
        <strain evidence="1 2">S1</strain>
    </source>
</reference>
<evidence type="ECO:0000313" key="1">
    <source>
        <dbReference type="EMBL" id="RAZ70284.1"/>
    </source>
</evidence>
<dbReference type="Proteomes" id="UP000251869">
    <property type="component" value="Unassembled WGS sequence"/>
</dbReference>
<dbReference type="EMBL" id="QLZQ01000001">
    <property type="protein sequence ID" value="RAZ70284.1"/>
    <property type="molecule type" value="Genomic_DNA"/>
</dbReference>
<gene>
    <name evidence="1" type="ORF">DP119_00530</name>
</gene>
<comment type="caution">
    <text evidence="1">The sequence shown here is derived from an EMBL/GenBank/DDBJ whole genome shotgun (WGS) entry which is preliminary data.</text>
</comment>
<accession>A0A365KCA8</accession>
<protein>
    <submittedName>
        <fullName evidence="1">Uncharacterized protein</fullName>
    </submittedName>
</protein>
<dbReference type="AlphaFoldDB" id="A0A365KCA8"/>
<sequence>MTYDEKNEKNPFWLTDFFTKSDFSARCTVFFSSNFTSNRDITLGILEALYNWSEKGHHIKREHFIQATKHLNIMGGATILDVLTREDVIKIVNDEVLEVPEEKVTENTL</sequence>
<organism evidence="1 2">
    <name type="scientific">Planococcus maitriensis</name>
    <dbReference type="NCBI Taxonomy" id="221799"/>
    <lineage>
        <taxon>Bacteria</taxon>
        <taxon>Bacillati</taxon>
        <taxon>Bacillota</taxon>
        <taxon>Bacilli</taxon>
        <taxon>Bacillales</taxon>
        <taxon>Caryophanaceae</taxon>
        <taxon>Planococcus</taxon>
    </lineage>
</organism>
<keyword evidence="2" id="KW-1185">Reference proteome</keyword>
<dbReference type="Pfam" id="PF19866">
    <property type="entry name" value="DUF6339"/>
    <property type="match status" value="1"/>
</dbReference>
<dbReference type="OrthoDB" id="2339981at2"/>